<dbReference type="AlphaFoldDB" id="M8BSS1"/>
<dbReference type="SUPFAM" id="SSF48371">
    <property type="entry name" value="ARM repeat"/>
    <property type="match status" value="1"/>
</dbReference>
<dbReference type="InterPro" id="IPR011989">
    <property type="entry name" value="ARM-like"/>
</dbReference>
<organism evidence="1">
    <name type="scientific">Aegilops tauschii</name>
    <name type="common">Tausch's goatgrass</name>
    <name type="synonym">Aegilops squarrosa</name>
    <dbReference type="NCBI Taxonomy" id="37682"/>
    <lineage>
        <taxon>Eukaryota</taxon>
        <taxon>Viridiplantae</taxon>
        <taxon>Streptophyta</taxon>
        <taxon>Embryophyta</taxon>
        <taxon>Tracheophyta</taxon>
        <taxon>Spermatophyta</taxon>
        <taxon>Magnoliopsida</taxon>
        <taxon>Liliopsida</taxon>
        <taxon>Poales</taxon>
        <taxon>Poaceae</taxon>
        <taxon>BOP clade</taxon>
        <taxon>Pooideae</taxon>
        <taxon>Triticodae</taxon>
        <taxon>Triticeae</taxon>
        <taxon>Triticinae</taxon>
        <taxon>Aegilops</taxon>
    </lineage>
</organism>
<accession>M8BSS1</accession>
<proteinExistence type="predicted"/>
<dbReference type="InterPro" id="IPR016024">
    <property type="entry name" value="ARM-type_fold"/>
</dbReference>
<dbReference type="PANTHER" id="PTHR33115:SF58">
    <property type="entry name" value="CONDENSIN COMPLEX SUBUNIT 1 C-TERMINAL DOMAIN-CONTAINING PROTEIN"/>
    <property type="match status" value="1"/>
</dbReference>
<dbReference type="PANTHER" id="PTHR33115">
    <property type="entry name" value="ARM REPEAT SUPERFAMILY PROTEIN"/>
    <property type="match status" value="1"/>
</dbReference>
<name>M8BSS1_AEGTA</name>
<evidence type="ECO:0000313" key="1">
    <source>
        <dbReference type="EnsemblPlants" id="EMT24828"/>
    </source>
</evidence>
<dbReference type="ExpressionAtlas" id="M8BSS1">
    <property type="expression patterns" value="baseline"/>
</dbReference>
<dbReference type="EnsemblPlants" id="EMT24828">
    <property type="protein sequence ID" value="EMT24828"/>
    <property type="gene ID" value="F775_02379"/>
</dbReference>
<dbReference type="Gene3D" id="1.25.10.10">
    <property type="entry name" value="Leucine-rich Repeat Variant"/>
    <property type="match status" value="1"/>
</dbReference>
<reference evidence="1" key="1">
    <citation type="submission" date="2015-06" db="UniProtKB">
        <authorList>
            <consortium name="EnsemblPlants"/>
        </authorList>
    </citation>
    <scope>IDENTIFICATION</scope>
</reference>
<protein>
    <submittedName>
        <fullName evidence="1">Uncharacterized protein</fullName>
    </submittedName>
</protein>
<sequence length="727" mass="80779">MSGFAEVLLVLARSWEANTEDSSLKRLAALAIEYAALIGVGVTSMLLGGIAMLYVFICISESGLYVTTGLSLWRLIEHDYGDADGDPSKANMRPALDVLYILLVLQGAILAYRKVTMLLVGDKVATEVAEEYGFKGRDVDLVLDYMKEIRVGCLKDQCFAKGKNLARYAVGLMGPDRSEVAFCEGARILSILLGPVSTADKPAELDGQRKLMKELIGCSSSIDYIFNKLLRISRRNPYDREMLNKSDCKEDREMMKCATRIVLHVAGEISLEQFPQVIQCISTHIGTFEEYHQRAFGSDSAAHDCKYEKEEGDYVRLVWQGMNIIYMFTADENGCRVISDTRGLLSKIMGPLTSDVLHQTVDHDSWGSLVGESLCVICRLTAAPGKTGARLRCQISINKKAVNSILRIIECDKCYKEHKTVAMAILMKLYMDIEIREDFVKMLVGIFTNSNEDRSIRILAVEALAKLCFQGESNVMVILQANSDAVDCLIGELAAFNEHNRYLISAAEILENLCIHYTKDDECLKKLKEAMTDLMPKVLSKVLPGDIEDQQKGGAMEGDDPDMGSSTDPEGQGQRVNRETESAVLSLCVTVCDTFISGDQDLVLQFDAYSLPRKLREMVERNGDPEITCLKIVKLTIRIVMSMMKHGGNNYLKEDMERLMASLYAAFVRNKRILNTSMVFVSSDDDGAATTNKPETGRDFESLIDEALGLFDIDSLRVKIIEVLGSS</sequence>